<sequence>MNKSSGQTEANKKWQDKNREYTRYLNARSAARGFIRNRATLEDLEELKNMIEEKEKELTFLRY</sequence>
<dbReference type="HOGENOM" id="CLU_194485_1_0_9"/>
<dbReference type="AlphaFoldDB" id="C2CFV0"/>
<protein>
    <submittedName>
        <fullName evidence="1">Uncharacterized protein</fullName>
    </submittedName>
</protein>
<proteinExistence type="predicted"/>
<name>C2CFV0_9FIRM</name>
<dbReference type="eggNOG" id="ENOG5033A22">
    <property type="taxonomic scope" value="Bacteria"/>
</dbReference>
<accession>C2CFV0</accession>
<evidence type="ECO:0000313" key="2">
    <source>
        <dbReference type="Proteomes" id="UP000003744"/>
    </source>
</evidence>
<dbReference type="Proteomes" id="UP000003744">
    <property type="component" value="Unassembled WGS sequence"/>
</dbReference>
<comment type="caution">
    <text evidence="1">The sequence shown here is derived from an EMBL/GenBank/DDBJ whole genome shotgun (WGS) entry which is preliminary data.</text>
</comment>
<dbReference type="EMBL" id="ACGC01000014">
    <property type="protein sequence ID" value="EEI83478.1"/>
    <property type="molecule type" value="Genomic_DNA"/>
</dbReference>
<gene>
    <name evidence="1" type="ORF">HMPREF0077_0360</name>
</gene>
<organism evidence="1 2">
    <name type="scientific">Anaerococcus tetradius ATCC 35098</name>
    <dbReference type="NCBI Taxonomy" id="525255"/>
    <lineage>
        <taxon>Bacteria</taxon>
        <taxon>Bacillati</taxon>
        <taxon>Bacillota</taxon>
        <taxon>Tissierellia</taxon>
        <taxon>Tissierellales</taxon>
        <taxon>Peptoniphilaceae</taxon>
        <taxon>Anaerococcus</taxon>
    </lineage>
</organism>
<reference evidence="1 2" key="1">
    <citation type="submission" date="2009-01" db="EMBL/GenBank/DDBJ databases">
        <authorList>
            <person name="Qin X."/>
            <person name="Bachman B."/>
            <person name="Battles P."/>
            <person name="Bell A."/>
            <person name="Bess C."/>
            <person name="Bickham C."/>
            <person name="Chaboub L."/>
            <person name="Chen D."/>
            <person name="Coyle M."/>
            <person name="Deiros D.R."/>
            <person name="Dinh H."/>
            <person name="Forbes L."/>
            <person name="Fowler G."/>
            <person name="Francisco L."/>
            <person name="Fu Q."/>
            <person name="Gubbala S."/>
            <person name="Hale W."/>
            <person name="Han Y."/>
            <person name="Hemphill L."/>
            <person name="Highlander S.K."/>
            <person name="Hirani K."/>
            <person name="Hogues M."/>
            <person name="Jackson L."/>
            <person name="Jakkamsetti A."/>
            <person name="Javaid M."/>
            <person name="Jiang H."/>
            <person name="Korchina V."/>
            <person name="Kovar C."/>
            <person name="Lara F."/>
            <person name="Lee S."/>
            <person name="Mata R."/>
            <person name="Mathew T."/>
            <person name="Moen C."/>
            <person name="Morales K."/>
            <person name="Munidasa M."/>
            <person name="Nazareth L."/>
            <person name="Ngo R."/>
            <person name="Nguyen L."/>
            <person name="Okwuonu G."/>
            <person name="Ongeri F."/>
            <person name="Patil S."/>
            <person name="Petrosino J."/>
            <person name="Pham C."/>
            <person name="Pham P."/>
            <person name="Pu L.-L."/>
            <person name="Puazo M."/>
            <person name="Raj R."/>
            <person name="Reid J."/>
            <person name="Rouhana J."/>
            <person name="Saada N."/>
            <person name="Shang Y."/>
            <person name="Simmons D."/>
            <person name="Thornton R."/>
            <person name="Warren J."/>
            <person name="Weissenberger G."/>
            <person name="Zhang J."/>
            <person name="Zhang L."/>
            <person name="Zhou C."/>
            <person name="Zhu D."/>
            <person name="Muzny D."/>
            <person name="Worley K."/>
            <person name="Gibbs R."/>
        </authorList>
    </citation>
    <scope>NUCLEOTIDE SEQUENCE [LARGE SCALE GENOMIC DNA]</scope>
    <source>
        <strain evidence="1 2">ATCC 35098</strain>
    </source>
</reference>
<dbReference type="RefSeq" id="WP_004836056.1">
    <property type="nucleotide sequence ID" value="NZ_GG666295.1"/>
</dbReference>
<evidence type="ECO:0000313" key="1">
    <source>
        <dbReference type="EMBL" id="EEI83478.1"/>
    </source>
</evidence>